<protein>
    <submittedName>
        <fullName evidence="4">Uncharacterized protein LOC104753702</fullName>
    </submittedName>
</protein>
<evidence type="ECO:0000259" key="1">
    <source>
        <dbReference type="Pfam" id="PF13456"/>
    </source>
</evidence>
<dbReference type="Pfam" id="PF13456">
    <property type="entry name" value="RVT_3"/>
    <property type="match status" value="1"/>
</dbReference>
<dbReference type="InterPro" id="IPR044730">
    <property type="entry name" value="RNase_H-like_dom_plant"/>
</dbReference>
<gene>
    <name evidence="4" type="primary">LOC104753702</name>
</gene>
<accession>A0ABM1R2T5</accession>
<sequence>MKVEELICPISKTWDVPKIRSILPYYEDKITILRPSELGASDQYIWLLTKSGEYSAKTGYHAATDRDKPNLPVHNPNFNWNKNIWNLHCPPKVCFLVWKAMRNALPTGQNLRIRGINPSATCPHCNADESVFHLLFHCPYALEVWRSAPFKTPPHAELFTNTQQGIEGINKLTCLPPYGIGLGNLAPWILWMLWYSRNKKNFENRLFSCSEVITLGIVAAREWLAAQHQIPVSKSSDQIRTTPDIRLDTIQCFSDASWREETKEAGFGWIFVDRSQSSKIKAISVATKVASALLLAIYQALDIGFKRVSFASDSLQLIKALNMEASFKEFHGIHHDILNLSLSFDSVSFIFVPRKENMEADALAKSTLISPPTVPFPY</sequence>
<evidence type="ECO:0000313" key="3">
    <source>
        <dbReference type="Proteomes" id="UP000694864"/>
    </source>
</evidence>
<dbReference type="Pfam" id="PF13966">
    <property type="entry name" value="zf-RVT"/>
    <property type="match status" value="1"/>
</dbReference>
<reference evidence="4" key="2">
    <citation type="submission" date="2025-08" db="UniProtKB">
        <authorList>
            <consortium name="RefSeq"/>
        </authorList>
    </citation>
    <scope>IDENTIFICATION</scope>
    <source>
        <tissue evidence="4">Leaf</tissue>
    </source>
</reference>
<dbReference type="InterPro" id="IPR036397">
    <property type="entry name" value="RNaseH_sf"/>
</dbReference>
<dbReference type="InterPro" id="IPR026960">
    <property type="entry name" value="RVT-Znf"/>
</dbReference>
<feature type="domain" description="RNase H type-1" evidence="1">
    <location>
        <begin position="254"/>
        <end position="366"/>
    </location>
</feature>
<feature type="domain" description="Reverse transcriptase zinc-binding" evidence="2">
    <location>
        <begin position="74"/>
        <end position="145"/>
    </location>
</feature>
<dbReference type="PANTHER" id="PTHR47074:SF49">
    <property type="entry name" value="POLYNUCLEOTIDYL TRANSFERASE, RIBONUCLEASE H-LIKE SUPERFAMILY PROTEIN"/>
    <property type="match status" value="1"/>
</dbReference>
<evidence type="ECO:0000313" key="4">
    <source>
        <dbReference type="RefSeq" id="XP_019093323.1"/>
    </source>
</evidence>
<dbReference type="CDD" id="cd06222">
    <property type="entry name" value="RNase_H_like"/>
    <property type="match status" value="1"/>
</dbReference>
<proteinExistence type="predicted"/>
<dbReference type="InterPro" id="IPR012337">
    <property type="entry name" value="RNaseH-like_sf"/>
</dbReference>
<name>A0ABM1R2T5_CAMSA</name>
<dbReference type="RefSeq" id="XP_019093323.1">
    <property type="nucleotide sequence ID" value="XM_019237778.1"/>
</dbReference>
<dbReference type="InterPro" id="IPR052929">
    <property type="entry name" value="RNase_H-like_EbsB-rel"/>
</dbReference>
<dbReference type="GeneID" id="104753702"/>
<dbReference type="Gene3D" id="3.30.420.10">
    <property type="entry name" value="Ribonuclease H-like superfamily/Ribonuclease H"/>
    <property type="match status" value="1"/>
</dbReference>
<dbReference type="Proteomes" id="UP000694864">
    <property type="component" value="Chromosome 16"/>
</dbReference>
<keyword evidence="3" id="KW-1185">Reference proteome</keyword>
<dbReference type="InterPro" id="IPR002156">
    <property type="entry name" value="RNaseH_domain"/>
</dbReference>
<evidence type="ECO:0000259" key="2">
    <source>
        <dbReference type="Pfam" id="PF13966"/>
    </source>
</evidence>
<reference evidence="3" key="1">
    <citation type="journal article" date="2014" name="Nat. Commun.">
        <title>The emerging biofuel crop Camelina sativa retains a highly undifferentiated hexaploid genome structure.</title>
        <authorList>
            <person name="Kagale S."/>
            <person name="Koh C."/>
            <person name="Nixon J."/>
            <person name="Bollina V."/>
            <person name="Clarke W.E."/>
            <person name="Tuteja R."/>
            <person name="Spillane C."/>
            <person name="Robinson S.J."/>
            <person name="Links M.G."/>
            <person name="Clarke C."/>
            <person name="Higgins E.E."/>
            <person name="Huebert T."/>
            <person name="Sharpe A.G."/>
            <person name="Parkin I.A."/>
        </authorList>
    </citation>
    <scope>NUCLEOTIDE SEQUENCE [LARGE SCALE GENOMIC DNA]</scope>
    <source>
        <strain evidence="3">cv. DH55</strain>
    </source>
</reference>
<dbReference type="SUPFAM" id="SSF53098">
    <property type="entry name" value="Ribonuclease H-like"/>
    <property type="match status" value="1"/>
</dbReference>
<organism evidence="3 4">
    <name type="scientific">Camelina sativa</name>
    <name type="common">False flax</name>
    <name type="synonym">Myagrum sativum</name>
    <dbReference type="NCBI Taxonomy" id="90675"/>
    <lineage>
        <taxon>Eukaryota</taxon>
        <taxon>Viridiplantae</taxon>
        <taxon>Streptophyta</taxon>
        <taxon>Embryophyta</taxon>
        <taxon>Tracheophyta</taxon>
        <taxon>Spermatophyta</taxon>
        <taxon>Magnoliopsida</taxon>
        <taxon>eudicotyledons</taxon>
        <taxon>Gunneridae</taxon>
        <taxon>Pentapetalae</taxon>
        <taxon>rosids</taxon>
        <taxon>malvids</taxon>
        <taxon>Brassicales</taxon>
        <taxon>Brassicaceae</taxon>
        <taxon>Camelineae</taxon>
        <taxon>Camelina</taxon>
    </lineage>
</organism>
<dbReference type="PANTHER" id="PTHR47074">
    <property type="entry name" value="BNAC02G40300D PROTEIN"/>
    <property type="match status" value="1"/>
</dbReference>